<dbReference type="Gene3D" id="4.10.1250.10">
    <property type="entry name" value="Aminomethyltransferase fragment"/>
    <property type="match status" value="1"/>
</dbReference>
<dbReference type="EMBL" id="JPXF01000062">
    <property type="protein sequence ID" value="KGJ72639.1"/>
    <property type="molecule type" value="Genomic_DNA"/>
</dbReference>
<dbReference type="InterPro" id="IPR013977">
    <property type="entry name" value="GcvT_C"/>
</dbReference>
<dbReference type="SUPFAM" id="SSF101790">
    <property type="entry name" value="Aminomethyltransferase beta-barrel domain"/>
    <property type="match status" value="1"/>
</dbReference>
<keyword evidence="4 7" id="KW-0808">Transferase</keyword>
<evidence type="ECO:0000256" key="5">
    <source>
        <dbReference type="ARBA" id="ARBA00031395"/>
    </source>
</evidence>
<dbReference type="PIRSF" id="PIRSF006487">
    <property type="entry name" value="GcvT"/>
    <property type="match status" value="1"/>
</dbReference>
<evidence type="ECO:0000256" key="8">
    <source>
        <dbReference type="PIRSR" id="PIRSR006487-1"/>
    </source>
</evidence>
<name>A0A099J2N1_9MICO</name>
<evidence type="ECO:0000259" key="10">
    <source>
        <dbReference type="Pfam" id="PF08669"/>
    </source>
</evidence>
<dbReference type="PANTHER" id="PTHR43757:SF2">
    <property type="entry name" value="AMINOMETHYLTRANSFERASE, MITOCHONDRIAL"/>
    <property type="match status" value="1"/>
</dbReference>
<dbReference type="InterPro" id="IPR022903">
    <property type="entry name" value="GcvT_bac"/>
</dbReference>
<evidence type="ECO:0000313" key="12">
    <source>
        <dbReference type="EMBL" id="MBB5641918.1"/>
    </source>
</evidence>
<dbReference type="Pfam" id="PF08669">
    <property type="entry name" value="GCV_T_C"/>
    <property type="match status" value="1"/>
</dbReference>
<keyword evidence="12" id="KW-0489">Methyltransferase</keyword>
<comment type="catalytic activity">
    <reaction evidence="6 7">
        <text>N(6)-[(R)-S(8)-aminomethyldihydrolipoyl]-L-lysyl-[protein] + (6S)-5,6,7,8-tetrahydrofolate = N(6)-[(R)-dihydrolipoyl]-L-lysyl-[protein] + (6R)-5,10-methylene-5,6,7,8-tetrahydrofolate + NH4(+)</text>
        <dbReference type="Rhea" id="RHEA:16945"/>
        <dbReference type="Rhea" id="RHEA-COMP:10475"/>
        <dbReference type="Rhea" id="RHEA-COMP:10492"/>
        <dbReference type="ChEBI" id="CHEBI:15636"/>
        <dbReference type="ChEBI" id="CHEBI:28938"/>
        <dbReference type="ChEBI" id="CHEBI:57453"/>
        <dbReference type="ChEBI" id="CHEBI:83100"/>
        <dbReference type="ChEBI" id="CHEBI:83143"/>
        <dbReference type="EC" id="2.1.2.10"/>
    </reaction>
</comment>
<dbReference type="InterPro" id="IPR006223">
    <property type="entry name" value="GcvT"/>
</dbReference>
<organism evidence="11 13">
    <name type="scientific">Cryobacterium roopkundense</name>
    <dbReference type="NCBI Taxonomy" id="1001240"/>
    <lineage>
        <taxon>Bacteria</taxon>
        <taxon>Bacillati</taxon>
        <taxon>Actinomycetota</taxon>
        <taxon>Actinomycetes</taxon>
        <taxon>Micrococcales</taxon>
        <taxon>Microbacteriaceae</taxon>
        <taxon>Cryobacterium</taxon>
    </lineage>
</organism>
<dbReference type="GO" id="GO:0005960">
    <property type="term" value="C:glycine cleavage complex"/>
    <property type="evidence" value="ECO:0007669"/>
    <property type="project" value="InterPro"/>
</dbReference>
<dbReference type="GO" id="GO:0004047">
    <property type="term" value="F:aminomethyltransferase activity"/>
    <property type="evidence" value="ECO:0007669"/>
    <property type="project" value="UniProtKB-UniRule"/>
</dbReference>
<dbReference type="GO" id="GO:0008483">
    <property type="term" value="F:transaminase activity"/>
    <property type="evidence" value="ECO:0007669"/>
    <property type="project" value="UniProtKB-KW"/>
</dbReference>
<dbReference type="eggNOG" id="COG0404">
    <property type="taxonomic scope" value="Bacteria"/>
</dbReference>
<gene>
    <name evidence="7" type="primary">gcvT</name>
    <name evidence="12" type="ORF">BJ997_002466</name>
    <name evidence="11" type="ORF">GY21_14115</name>
</gene>
<dbReference type="NCBIfam" id="NF001567">
    <property type="entry name" value="PRK00389.1"/>
    <property type="match status" value="1"/>
</dbReference>
<sequence length="378" mass="39830">MTSVDPHAEARFSPLHQAHVELGASFTDFAGWQMPVRYSSDLAEHHAVRTTAGIFDLSHMAEIRVTGPDAGTYLDYAFAGQLSAIALMQAKYSLLLNEAGGIIDDVVVYRLGDAEYLVVANAGNRFPAVAAMQARAARFDVTVVDESDDVALIAVQGPNARTILNKTAGFAAGGDMITLRYYRAMNGAFNGTSLFIARTGYTGEDGFEVYVPVAQALALWEAIVSAGEAHGLVPAGLASRDTLRLEAGMPLYGHELSLSTFPAQAGLGRVVNLAKDTDFIGRAASEEGPSATAPVLVGLIAQGKRAGRAGYGIYSSTDATEPAGEITSGALSPTLGYPIAMAYVTPALARLGTEVYMDVRGTRIPATVASLPFYSRKK</sequence>
<evidence type="ECO:0000256" key="1">
    <source>
        <dbReference type="ARBA" id="ARBA00008609"/>
    </source>
</evidence>
<evidence type="ECO:0000313" key="13">
    <source>
        <dbReference type="Proteomes" id="UP000029864"/>
    </source>
</evidence>
<evidence type="ECO:0000259" key="9">
    <source>
        <dbReference type="Pfam" id="PF01571"/>
    </source>
</evidence>
<dbReference type="InterPro" id="IPR029043">
    <property type="entry name" value="GcvT/YgfZ_C"/>
</dbReference>
<comment type="function">
    <text evidence="7">The glycine cleavage system catalyzes the degradation of glycine.</text>
</comment>
<evidence type="ECO:0000256" key="2">
    <source>
        <dbReference type="ARBA" id="ARBA00012616"/>
    </source>
</evidence>
<keyword evidence="13" id="KW-1185">Reference proteome</keyword>
<dbReference type="GO" id="GO:0005829">
    <property type="term" value="C:cytosol"/>
    <property type="evidence" value="ECO:0007669"/>
    <property type="project" value="TreeGrafter"/>
</dbReference>
<evidence type="ECO:0000313" key="14">
    <source>
        <dbReference type="Proteomes" id="UP000561726"/>
    </source>
</evidence>
<protein>
    <recommendedName>
        <fullName evidence="2 7">Aminomethyltransferase</fullName>
        <ecNumber evidence="2 7">2.1.2.10</ecNumber>
    </recommendedName>
    <alternativeName>
        <fullName evidence="5 7">Glycine cleavage system T protein</fullName>
    </alternativeName>
</protein>
<dbReference type="SUPFAM" id="SSF103025">
    <property type="entry name" value="Folate-binding domain"/>
    <property type="match status" value="1"/>
</dbReference>
<comment type="caution">
    <text evidence="11">The sequence shown here is derived from an EMBL/GenBank/DDBJ whole genome shotgun (WGS) entry which is preliminary data.</text>
</comment>
<evidence type="ECO:0000256" key="3">
    <source>
        <dbReference type="ARBA" id="ARBA00022576"/>
    </source>
</evidence>
<comment type="subunit">
    <text evidence="7">The glycine cleavage system is composed of four proteins: P, T, L and H.</text>
</comment>
<dbReference type="RefSeq" id="WP_035837445.1">
    <property type="nucleotide sequence ID" value="NZ_JACHBQ010000001.1"/>
</dbReference>
<keyword evidence="3 7" id="KW-0032">Aminotransferase</keyword>
<dbReference type="EMBL" id="JACHBQ010000001">
    <property type="protein sequence ID" value="MBB5641918.1"/>
    <property type="molecule type" value="Genomic_DNA"/>
</dbReference>
<evidence type="ECO:0000256" key="6">
    <source>
        <dbReference type="ARBA" id="ARBA00047665"/>
    </source>
</evidence>
<dbReference type="STRING" id="1001240.GY21_14115"/>
<dbReference type="InterPro" id="IPR006222">
    <property type="entry name" value="GCVT_N"/>
</dbReference>
<dbReference type="OrthoDB" id="9774591at2"/>
<reference evidence="12 14" key="2">
    <citation type="submission" date="2020-08" db="EMBL/GenBank/DDBJ databases">
        <title>Sequencing the genomes of 1000 actinobacteria strains.</title>
        <authorList>
            <person name="Klenk H.-P."/>
        </authorList>
    </citation>
    <scope>NUCLEOTIDE SEQUENCE [LARGE SCALE GENOMIC DNA]</scope>
    <source>
        <strain evidence="12 14">DSM 21065</strain>
    </source>
</reference>
<comment type="similarity">
    <text evidence="1 7">Belongs to the GcvT family.</text>
</comment>
<dbReference type="Proteomes" id="UP000561726">
    <property type="component" value="Unassembled WGS sequence"/>
</dbReference>
<dbReference type="Gene3D" id="3.30.1360.120">
    <property type="entry name" value="Probable tRNA modification gtpase trme, domain 1"/>
    <property type="match status" value="1"/>
</dbReference>
<reference evidence="11 13" key="1">
    <citation type="submission" date="2014-08" db="EMBL/GenBank/DDBJ databases">
        <authorList>
            <person name="Sisinthy S."/>
        </authorList>
    </citation>
    <scope>NUCLEOTIDE SEQUENCE [LARGE SCALE GENOMIC DNA]</scope>
    <source>
        <strain evidence="11 13">RuG17</strain>
    </source>
</reference>
<dbReference type="Proteomes" id="UP000029864">
    <property type="component" value="Unassembled WGS sequence"/>
</dbReference>
<proteinExistence type="inferred from homology"/>
<dbReference type="GO" id="GO:0019464">
    <property type="term" value="P:glycine decarboxylation via glycine cleavage system"/>
    <property type="evidence" value="ECO:0007669"/>
    <property type="project" value="UniProtKB-UniRule"/>
</dbReference>
<dbReference type="InterPro" id="IPR028896">
    <property type="entry name" value="GcvT/YgfZ/DmdA"/>
</dbReference>
<dbReference type="Gene3D" id="3.30.70.1400">
    <property type="entry name" value="Aminomethyltransferase beta-barrel domains"/>
    <property type="match status" value="1"/>
</dbReference>
<feature type="domain" description="GCVT N-terminal" evidence="9">
    <location>
        <begin position="15"/>
        <end position="275"/>
    </location>
</feature>
<dbReference type="NCBIfam" id="TIGR00528">
    <property type="entry name" value="gcvT"/>
    <property type="match status" value="1"/>
</dbReference>
<evidence type="ECO:0000256" key="7">
    <source>
        <dbReference type="HAMAP-Rule" id="MF_00259"/>
    </source>
</evidence>
<dbReference type="EC" id="2.1.2.10" evidence="2 7"/>
<dbReference type="AlphaFoldDB" id="A0A099J2N1"/>
<dbReference type="Gene3D" id="2.40.30.110">
    <property type="entry name" value="Aminomethyltransferase beta-barrel domains"/>
    <property type="match status" value="1"/>
</dbReference>
<evidence type="ECO:0000256" key="4">
    <source>
        <dbReference type="ARBA" id="ARBA00022679"/>
    </source>
</evidence>
<dbReference type="Pfam" id="PF01571">
    <property type="entry name" value="GCV_T"/>
    <property type="match status" value="1"/>
</dbReference>
<feature type="binding site" evidence="8">
    <location>
        <position position="208"/>
    </location>
    <ligand>
        <name>substrate</name>
    </ligand>
</feature>
<dbReference type="GO" id="GO:0032259">
    <property type="term" value="P:methylation"/>
    <property type="evidence" value="ECO:0007669"/>
    <property type="project" value="UniProtKB-KW"/>
</dbReference>
<dbReference type="PANTHER" id="PTHR43757">
    <property type="entry name" value="AMINOMETHYLTRANSFERASE"/>
    <property type="match status" value="1"/>
</dbReference>
<accession>A0A099J2N1</accession>
<dbReference type="HAMAP" id="MF_00259">
    <property type="entry name" value="GcvT"/>
    <property type="match status" value="1"/>
</dbReference>
<dbReference type="InterPro" id="IPR027266">
    <property type="entry name" value="TrmE/GcvT-like"/>
</dbReference>
<feature type="domain" description="Aminomethyltransferase C-terminal" evidence="10">
    <location>
        <begin position="296"/>
        <end position="374"/>
    </location>
</feature>
<evidence type="ECO:0000313" key="11">
    <source>
        <dbReference type="EMBL" id="KGJ72639.1"/>
    </source>
</evidence>
<dbReference type="GO" id="GO:0008168">
    <property type="term" value="F:methyltransferase activity"/>
    <property type="evidence" value="ECO:0007669"/>
    <property type="project" value="UniProtKB-KW"/>
</dbReference>